<feature type="domain" description="Clp R" evidence="2">
    <location>
        <begin position="2"/>
        <end position="144"/>
    </location>
</feature>
<reference evidence="4" key="1">
    <citation type="submission" date="2016-10" db="EMBL/GenBank/DDBJ databases">
        <authorList>
            <person name="Varghese N."/>
            <person name="Submissions S."/>
        </authorList>
    </citation>
    <scope>NUCLEOTIDE SEQUENCE [LARGE SCALE GENOMIC DNA]</scope>
    <source>
        <strain evidence="4">DSM 44234</strain>
    </source>
</reference>
<dbReference type="PROSITE" id="PS51903">
    <property type="entry name" value="CLP_R"/>
    <property type="match status" value="1"/>
</dbReference>
<protein>
    <submittedName>
        <fullName evidence="3">Clp amino terminal domain-containing protein, pathogenicity island component</fullName>
    </submittedName>
</protein>
<dbReference type="PANTHER" id="PTHR47016:SF5">
    <property type="entry name" value="CLP DOMAIN SUPERFAMILY PROTEIN"/>
    <property type="match status" value="1"/>
</dbReference>
<dbReference type="InterPro" id="IPR029068">
    <property type="entry name" value="Glyas_Bleomycin-R_OHBP_Dase"/>
</dbReference>
<evidence type="ECO:0000313" key="3">
    <source>
        <dbReference type="EMBL" id="SEC76123.1"/>
    </source>
</evidence>
<dbReference type="STRING" id="57704.SAMN04489793_3145"/>
<dbReference type="Gene3D" id="3.10.180.10">
    <property type="entry name" value="2,3-Dihydroxybiphenyl 1,2-Dioxygenase, domain 1"/>
    <property type="match status" value="1"/>
</dbReference>
<organism evidence="3 4">
    <name type="scientific">Tsukamurella tyrosinosolvens</name>
    <dbReference type="NCBI Taxonomy" id="57704"/>
    <lineage>
        <taxon>Bacteria</taxon>
        <taxon>Bacillati</taxon>
        <taxon>Actinomycetota</taxon>
        <taxon>Actinomycetes</taxon>
        <taxon>Mycobacteriales</taxon>
        <taxon>Tsukamurellaceae</taxon>
        <taxon>Tsukamurella</taxon>
    </lineage>
</organism>
<dbReference type="SUPFAM" id="SSF81923">
    <property type="entry name" value="Double Clp-N motif"/>
    <property type="match status" value="1"/>
</dbReference>
<dbReference type="PANTHER" id="PTHR47016">
    <property type="entry name" value="ATP-DEPENDENT CLP PROTEASE ATP-BINDING SUBUNIT CLPT1, CHLOROPLASTIC"/>
    <property type="match status" value="1"/>
</dbReference>
<dbReference type="InterPro" id="IPR004176">
    <property type="entry name" value="Clp_R_N"/>
</dbReference>
<dbReference type="InterPro" id="IPR036628">
    <property type="entry name" value="Clp_N_dom_sf"/>
</dbReference>
<dbReference type="CDD" id="cd06587">
    <property type="entry name" value="VOC"/>
    <property type="match status" value="1"/>
</dbReference>
<dbReference type="Proteomes" id="UP000182241">
    <property type="component" value="Unassembled WGS sequence"/>
</dbReference>
<keyword evidence="1" id="KW-0677">Repeat</keyword>
<gene>
    <name evidence="3" type="ORF">SAMN04489793_3145</name>
</gene>
<evidence type="ECO:0000313" key="4">
    <source>
        <dbReference type="Proteomes" id="UP000182241"/>
    </source>
</evidence>
<dbReference type="SUPFAM" id="SSF54593">
    <property type="entry name" value="Glyoxalase/Bleomycin resistance protein/Dihydroxybiphenyl dioxygenase"/>
    <property type="match status" value="1"/>
</dbReference>
<dbReference type="EMBL" id="FNSA01000003">
    <property type="protein sequence ID" value="SEC76123.1"/>
    <property type="molecule type" value="Genomic_DNA"/>
</dbReference>
<dbReference type="OrthoDB" id="3628183at2"/>
<keyword evidence="4" id="KW-1185">Reference proteome</keyword>
<dbReference type="RefSeq" id="WP_068742849.1">
    <property type="nucleotide sequence ID" value="NZ_FNSA01000003.1"/>
</dbReference>
<proteinExistence type="predicted"/>
<sequence length="284" mass="29892">MFERFTDRARRVIVLAQEHARLFKSREIHSAHLLLALISEEHGIAARALALAGVNGINAHDAATETLGVGDATPSGFIPFTPSSKKVLELALRESLGLGHRHIGTEHLLLGLIREGTGSGVQVLEVLGTDRAALRKTTCALITNESATIESDRTVAYRVEPEISSPAGPALTQITVHVNDLEHSRRFYTAAGLELAEPEHPLGITCAGAMLAPGVCLFLVQRADAVEPSAGISLRLLVDSIGPAVAALEGLGEAKGIDCPGGTWAFTDPDGNTVVLVPRYGVAA</sequence>
<name>A0A1H4V5C8_TSUTY</name>
<dbReference type="InterPro" id="IPR044217">
    <property type="entry name" value="CLPT1/2"/>
</dbReference>
<dbReference type="Pfam" id="PF02861">
    <property type="entry name" value="Clp_N"/>
    <property type="match status" value="1"/>
</dbReference>
<dbReference type="Gene3D" id="1.10.1780.10">
    <property type="entry name" value="Clp, N-terminal domain"/>
    <property type="match status" value="1"/>
</dbReference>
<evidence type="ECO:0000259" key="2">
    <source>
        <dbReference type="PROSITE" id="PS51903"/>
    </source>
</evidence>
<dbReference type="AlphaFoldDB" id="A0A1H4V5C8"/>
<evidence type="ECO:0000256" key="1">
    <source>
        <dbReference type="PROSITE-ProRule" id="PRU01251"/>
    </source>
</evidence>
<accession>A0A1H4V5C8</accession>